<dbReference type="EMBL" id="WTPW01000375">
    <property type="protein sequence ID" value="KAF0517739.1"/>
    <property type="molecule type" value="Genomic_DNA"/>
</dbReference>
<protein>
    <submittedName>
        <fullName evidence="2">Uncharacterized protein</fullName>
    </submittedName>
</protein>
<gene>
    <name evidence="2" type="ORF">F8M41_016878</name>
</gene>
<proteinExistence type="predicted"/>
<sequence>MPKTKHYSQQNHLKKARNTIRKSSKNQINNENTIESNIASTTINLIANSTKTIINTIASQIKVTVATQTEVIVSTITTQTEAIIIQSNEIQIDQVNQAGKINYIFKGLIIK</sequence>
<dbReference type="Proteomes" id="UP000439903">
    <property type="component" value="Unassembled WGS sequence"/>
</dbReference>
<feature type="compositionally biased region" description="Basic residues" evidence="1">
    <location>
        <begin position="1"/>
        <end position="24"/>
    </location>
</feature>
<evidence type="ECO:0000313" key="3">
    <source>
        <dbReference type="Proteomes" id="UP000439903"/>
    </source>
</evidence>
<keyword evidence="3" id="KW-1185">Reference proteome</keyword>
<comment type="caution">
    <text evidence="2">The sequence shown here is derived from an EMBL/GenBank/DDBJ whole genome shotgun (WGS) entry which is preliminary data.</text>
</comment>
<accession>A0A8H4ANV7</accession>
<reference evidence="2 3" key="1">
    <citation type="journal article" date="2019" name="Environ. Microbiol.">
        <title>At the nexus of three kingdoms: the genome of the mycorrhizal fungus Gigaspora margarita provides insights into plant, endobacterial and fungal interactions.</title>
        <authorList>
            <person name="Venice F."/>
            <person name="Ghignone S."/>
            <person name="Salvioli di Fossalunga A."/>
            <person name="Amselem J."/>
            <person name="Novero M."/>
            <person name="Xianan X."/>
            <person name="Sedzielewska Toro K."/>
            <person name="Morin E."/>
            <person name="Lipzen A."/>
            <person name="Grigoriev I.V."/>
            <person name="Henrissat B."/>
            <person name="Martin F.M."/>
            <person name="Bonfante P."/>
        </authorList>
    </citation>
    <scope>NUCLEOTIDE SEQUENCE [LARGE SCALE GENOMIC DNA]</scope>
    <source>
        <strain evidence="2 3">BEG34</strain>
    </source>
</reference>
<feature type="region of interest" description="Disordered" evidence="1">
    <location>
        <begin position="1"/>
        <end position="28"/>
    </location>
</feature>
<evidence type="ECO:0000313" key="2">
    <source>
        <dbReference type="EMBL" id="KAF0517739.1"/>
    </source>
</evidence>
<dbReference type="AlphaFoldDB" id="A0A8H4ANV7"/>
<name>A0A8H4ANV7_GIGMA</name>
<evidence type="ECO:0000256" key="1">
    <source>
        <dbReference type="SAM" id="MobiDB-lite"/>
    </source>
</evidence>
<organism evidence="2 3">
    <name type="scientific">Gigaspora margarita</name>
    <dbReference type="NCBI Taxonomy" id="4874"/>
    <lineage>
        <taxon>Eukaryota</taxon>
        <taxon>Fungi</taxon>
        <taxon>Fungi incertae sedis</taxon>
        <taxon>Mucoromycota</taxon>
        <taxon>Glomeromycotina</taxon>
        <taxon>Glomeromycetes</taxon>
        <taxon>Diversisporales</taxon>
        <taxon>Gigasporaceae</taxon>
        <taxon>Gigaspora</taxon>
    </lineage>
</organism>